<gene>
    <name evidence="1" type="ORF">QX233_05640</name>
</gene>
<dbReference type="EMBL" id="JAUHGV010000004">
    <property type="protein sequence ID" value="MDN4011931.1"/>
    <property type="molecule type" value="Genomic_DNA"/>
</dbReference>
<proteinExistence type="predicted"/>
<reference evidence="1" key="1">
    <citation type="submission" date="2023-06" db="EMBL/GenBank/DDBJ databases">
        <title>Two Chryseobacterium gambrini strains from China.</title>
        <authorList>
            <person name="Zeng J."/>
            <person name="Wu Y."/>
        </authorList>
    </citation>
    <scope>NUCLEOTIDE SEQUENCE</scope>
    <source>
        <strain evidence="1">SQ219</strain>
    </source>
</reference>
<dbReference type="RefSeq" id="WP_214590935.1">
    <property type="nucleotide sequence ID" value="NZ_JAUHGV010000004.1"/>
</dbReference>
<dbReference type="Proteomes" id="UP001225933">
    <property type="component" value="Unassembled WGS sequence"/>
</dbReference>
<organism evidence="1 2">
    <name type="scientific">Chryseobacterium gambrini</name>
    <dbReference type="NCBI Taxonomy" id="373672"/>
    <lineage>
        <taxon>Bacteria</taxon>
        <taxon>Pseudomonadati</taxon>
        <taxon>Bacteroidota</taxon>
        <taxon>Flavobacteriia</taxon>
        <taxon>Flavobacteriales</taxon>
        <taxon>Weeksellaceae</taxon>
        <taxon>Chryseobacterium group</taxon>
        <taxon>Chryseobacterium</taxon>
    </lineage>
</organism>
<comment type="caution">
    <text evidence="1">The sequence shown here is derived from an EMBL/GenBank/DDBJ whole genome shotgun (WGS) entry which is preliminary data.</text>
</comment>
<evidence type="ECO:0000313" key="1">
    <source>
        <dbReference type="EMBL" id="MDN4011931.1"/>
    </source>
</evidence>
<sequence>MENSLIFQNSPQVTIATNKFINVPVILKYEDTNMIEVIKEEGIGFTTQIPIYHQDGTYLAKVKGTRMYLTKDGEKAGLKIEKHHNLWVCTMDKQILFEIQQQTGDAFKTNAELYTPDGYFVKCSASPSPNLIDTTGNELKIGGIFMSGNTFLGCQIGIWLKKNGSCLIGVNG</sequence>
<accession>A0AAJ1VJQ5</accession>
<evidence type="ECO:0000313" key="2">
    <source>
        <dbReference type="Proteomes" id="UP001225933"/>
    </source>
</evidence>
<name>A0AAJ1VJQ5_9FLAO</name>
<dbReference type="AlphaFoldDB" id="A0AAJ1VJQ5"/>
<protein>
    <submittedName>
        <fullName evidence="1">Uncharacterized protein</fullName>
    </submittedName>
</protein>